<evidence type="ECO:0000256" key="13">
    <source>
        <dbReference type="SAM" id="MobiDB-lite"/>
    </source>
</evidence>
<organism evidence="16 17">
    <name type="scientific">Papio anubis</name>
    <name type="common">Olive baboon</name>
    <dbReference type="NCBI Taxonomy" id="9555"/>
    <lineage>
        <taxon>Eukaryota</taxon>
        <taxon>Metazoa</taxon>
        <taxon>Chordata</taxon>
        <taxon>Craniata</taxon>
        <taxon>Vertebrata</taxon>
        <taxon>Euteleostomi</taxon>
        <taxon>Mammalia</taxon>
        <taxon>Eutheria</taxon>
        <taxon>Euarchontoglires</taxon>
        <taxon>Primates</taxon>
        <taxon>Haplorrhini</taxon>
        <taxon>Catarrhini</taxon>
        <taxon>Cercopithecidae</taxon>
        <taxon>Cercopithecinae</taxon>
        <taxon>Papio</taxon>
    </lineage>
</organism>
<evidence type="ECO:0000256" key="8">
    <source>
        <dbReference type="ARBA" id="ARBA00066149"/>
    </source>
</evidence>
<dbReference type="GO" id="GO:0045651">
    <property type="term" value="P:positive regulation of macrophage differentiation"/>
    <property type="evidence" value="ECO:0007669"/>
    <property type="project" value="Ensembl"/>
</dbReference>
<dbReference type="GO" id="GO:0043123">
    <property type="term" value="P:positive regulation of canonical NF-kappaB signal transduction"/>
    <property type="evidence" value="ECO:0007669"/>
    <property type="project" value="Ensembl"/>
</dbReference>
<dbReference type="FunFam" id="1.10.533.10:FF:000062">
    <property type="entry name" value="Fas-associated via death domain"/>
    <property type="match status" value="1"/>
</dbReference>
<keyword evidence="4" id="KW-0399">Innate immunity</keyword>
<evidence type="ECO:0000256" key="11">
    <source>
        <dbReference type="ARBA" id="ARBA00075696"/>
    </source>
</evidence>
<evidence type="ECO:0000256" key="3">
    <source>
        <dbReference type="ARBA" id="ARBA00022553"/>
    </source>
</evidence>
<proteinExistence type="predicted"/>
<feature type="domain" description="Death" evidence="14">
    <location>
        <begin position="166"/>
        <end position="250"/>
    </location>
</feature>
<dbReference type="GO" id="GO:0070236">
    <property type="term" value="P:negative regulation of activation-induced cell death of T cells"/>
    <property type="evidence" value="ECO:0007669"/>
    <property type="project" value="Ensembl"/>
</dbReference>
<name>A0A096NAW6_PAPAN</name>
<dbReference type="GO" id="GO:0048535">
    <property type="term" value="P:lymph node development"/>
    <property type="evidence" value="ECO:0007669"/>
    <property type="project" value="Ensembl"/>
</dbReference>
<dbReference type="GO" id="GO:0097049">
    <property type="term" value="P:motor neuron apoptotic process"/>
    <property type="evidence" value="ECO:0007669"/>
    <property type="project" value="Ensembl"/>
</dbReference>
<sequence>MRGSWSFREITVQKAPWSTSGRGSGTGVHGRGWNFGLLGKRRYVARAREPKTAGARPARPQPRPPAGPAMDPFLVLLHSVSSSLSSSELTELKFLCLGRVGKRKLERVQSGLDLFSVLLEQNDLEPGHTDLLRELLASLRRHDLLRRLDDFEAGVAAGAAPGEEDLCAAFNVICDNVGKDWRRLARQLKVSDAKIDGIEDRYPRNLTERVRESLRVWKNTERENATVACLVAALRACQMNLVADLVQEVQQARDLQNRSGAMSPMSWNSDASTSEAS</sequence>
<dbReference type="GO" id="GO:0097192">
    <property type="term" value="P:extrinsic apoptotic signaling pathway in absence of ligand"/>
    <property type="evidence" value="ECO:0007669"/>
    <property type="project" value="Ensembl"/>
</dbReference>
<dbReference type="AlphaFoldDB" id="A0A096NAW6"/>
<reference evidence="16 17" key="1">
    <citation type="submission" date="2012-03" db="EMBL/GenBank/DDBJ databases">
        <title>Whole Genome Assembly of Papio anubis.</title>
        <authorList>
            <person name="Liu Y.L."/>
            <person name="Abraham K.A."/>
            <person name="Akbar H.A."/>
            <person name="Ali S.A."/>
            <person name="Anosike U.A."/>
            <person name="Aqrawi P.A."/>
            <person name="Arias F.A."/>
            <person name="Attaway T.A."/>
            <person name="Awwad R.A."/>
            <person name="Babu C.B."/>
            <person name="Bandaranaike D.B."/>
            <person name="Battles P.B."/>
            <person name="Bell A.B."/>
            <person name="Beltran B.B."/>
            <person name="Berhane-Mersha D.B."/>
            <person name="Bess C.B."/>
            <person name="Bickham C.B."/>
            <person name="Bolden T.B."/>
            <person name="Carter K.C."/>
            <person name="Chau D.C."/>
            <person name="Chavez A.C."/>
            <person name="Clerc-Blankenburg K.C."/>
            <person name="Coyle M.C."/>
            <person name="Dao M.D."/>
            <person name="Davila M.L.D."/>
            <person name="Davy-Carroll L.D."/>
            <person name="Denson S.D."/>
            <person name="Dinh H.D."/>
            <person name="Fernandez S.F."/>
            <person name="Fernando P.F."/>
            <person name="Forbes L.F."/>
            <person name="Francis C.F."/>
            <person name="Francisco L.F."/>
            <person name="Fu Q.F."/>
            <person name="Garcia-Iii R.G."/>
            <person name="Garrett T.G."/>
            <person name="Gross S.G."/>
            <person name="Gubbala S.G."/>
            <person name="Hirani K.H."/>
            <person name="Hogues M.H."/>
            <person name="Hollins B.H."/>
            <person name="Jackson L.J."/>
            <person name="Javaid M.J."/>
            <person name="Jhangiani S.J."/>
            <person name="Johnson A.J."/>
            <person name="Johnson B.J."/>
            <person name="Jones J.J."/>
            <person name="Joshi V.J."/>
            <person name="Kalu J.K."/>
            <person name="Khan N.K."/>
            <person name="Korchina V.K."/>
            <person name="Kovar C.K."/>
            <person name="Lago L.L."/>
            <person name="Lara F.L."/>
            <person name="Le T.-K.L."/>
            <person name="Lee S.L."/>
            <person name="Legall-Iii F.L."/>
            <person name="Lemon S.L."/>
            <person name="Liu J.L."/>
            <person name="Liu Y.-S.L."/>
            <person name="Liyanage D.L."/>
            <person name="Lopez J.L."/>
            <person name="Lorensuhewa L.L."/>
            <person name="Mata R.M."/>
            <person name="Mathew T.M."/>
            <person name="Mercado C.M."/>
            <person name="Mercado I.M."/>
            <person name="Morales K.M."/>
            <person name="Morgan M.M."/>
            <person name="Munidasa M.M."/>
            <person name="Ngo D.N."/>
            <person name="Nguyen L.N."/>
            <person name="Nguyen T.N."/>
            <person name="Nguyen N.N."/>
            <person name="Obregon M.O."/>
            <person name="Okwuonu G.O."/>
            <person name="Ongeri F.O."/>
            <person name="Onwere C.O."/>
            <person name="Osifeso I.O."/>
            <person name="Parra A.P."/>
            <person name="Patil S.P."/>
            <person name="Perez A.P."/>
            <person name="Perez Y.P."/>
            <person name="Pham C.P."/>
            <person name="Pu L.-L.P."/>
            <person name="Puazo M.P."/>
            <person name="Quiroz J.Q."/>
            <person name="Rouhana J.R."/>
            <person name="Ruiz M.R."/>
            <person name="Ruiz S.-J.R."/>
            <person name="Saada N.S."/>
            <person name="Santibanez J.S."/>
            <person name="Scheel M.S."/>
            <person name="Schneider B.S."/>
            <person name="Simmons D.S."/>
            <person name="Sisson I.S."/>
            <person name="Tang L.-Y.T."/>
            <person name="Thornton R.T."/>
            <person name="Tisius J.T."/>
            <person name="Toledanes G.T."/>
            <person name="Trejos Z.T."/>
            <person name="Usmani K.U."/>
            <person name="Varghese R.V."/>
            <person name="Vattathil S.V."/>
            <person name="Vee V.V."/>
            <person name="Walker D.W."/>
            <person name="Weissenberger G.W."/>
            <person name="White C.W."/>
            <person name="Williams A.W."/>
            <person name="Woodworth J.W."/>
            <person name="Wright R.W."/>
            <person name="Zhu Y.Z."/>
            <person name="Han Y.H."/>
            <person name="Newsham I.N."/>
            <person name="Nazareth L.N."/>
            <person name="Worley K.W."/>
            <person name="Muzny D.M."/>
            <person name="Rogers J.R."/>
            <person name="Gibbs R.G."/>
        </authorList>
    </citation>
    <scope>NUCLEOTIDE SEQUENCE [LARGE SCALE GENOMIC DNA]</scope>
</reference>
<dbReference type="GO" id="GO:0035591">
    <property type="term" value="F:signaling adaptor activity"/>
    <property type="evidence" value="ECO:0007669"/>
    <property type="project" value="Ensembl"/>
</dbReference>
<dbReference type="CTD" id="8772"/>
<protein>
    <recommendedName>
        <fullName evidence="9">FAS-associated death domain protein</fullName>
    </recommendedName>
    <alternativeName>
        <fullName evidence="11">FAS-associating death domain-containing protein</fullName>
    </alternativeName>
    <alternativeName>
        <fullName evidence="10">Fas-associated death domain protein</fullName>
    </alternativeName>
    <alternativeName>
        <fullName evidence="12">Mediator of receptor induced toxicity</fullName>
    </alternativeName>
</protein>
<keyword evidence="5" id="KW-0053">Apoptosis</keyword>
<dbReference type="FunFam" id="1.10.533.10:FF:000059">
    <property type="entry name" value="Fas-associated via death domain"/>
    <property type="match status" value="1"/>
</dbReference>
<dbReference type="SMART" id="SM00031">
    <property type="entry name" value="DED"/>
    <property type="match status" value="1"/>
</dbReference>
<evidence type="ECO:0000313" key="17">
    <source>
        <dbReference type="Proteomes" id="UP000028761"/>
    </source>
</evidence>
<dbReference type="GO" id="GO:0071260">
    <property type="term" value="P:cellular response to mechanical stimulus"/>
    <property type="evidence" value="ECO:0007669"/>
    <property type="project" value="Ensembl"/>
</dbReference>
<dbReference type="PROSITE" id="PS50017">
    <property type="entry name" value="DEATH_DOMAIN"/>
    <property type="match status" value="1"/>
</dbReference>
<dbReference type="Ensembl" id="ENSPANT00000024817.3">
    <property type="protein sequence ID" value="ENSPANP00000009872.3"/>
    <property type="gene ID" value="ENSPANG00000023465.3"/>
</dbReference>
<keyword evidence="17" id="KW-1185">Reference proteome</keyword>
<dbReference type="GO" id="GO:0031265">
    <property type="term" value="C:CD95 death-inducing signaling complex"/>
    <property type="evidence" value="ECO:0007669"/>
    <property type="project" value="Ensembl"/>
</dbReference>
<dbReference type="OMA" id="QIYQCLV"/>
<feature type="region of interest" description="Disordered" evidence="13">
    <location>
        <begin position="257"/>
        <end position="277"/>
    </location>
</feature>
<evidence type="ECO:0000256" key="7">
    <source>
        <dbReference type="ARBA" id="ARBA00059068"/>
    </source>
</evidence>
<feature type="region of interest" description="Disordered" evidence="13">
    <location>
        <begin position="48"/>
        <end position="69"/>
    </location>
</feature>
<gene>
    <name evidence="16" type="primary">FADD</name>
</gene>
<dbReference type="CDD" id="cd08336">
    <property type="entry name" value="DED_FADD"/>
    <property type="match status" value="1"/>
</dbReference>
<dbReference type="HOGENOM" id="CLU_087961_0_0_1"/>
<dbReference type="GO" id="GO:0045862">
    <property type="term" value="P:positive regulation of proteolysis"/>
    <property type="evidence" value="ECO:0007669"/>
    <property type="project" value="Ensembl"/>
</dbReference>
<dbReference type="GO" id="GO:2001238">
    <property type="term" value="P:positive regulation of extrinsic apoptotic signaling pathway"/>
    <property type="evidence" value="ECO:0007669"/>
    <property type="project" value="Ensembl"/>
</dbReference>
<dbReference type="GO" id="GO:0060340">
    <property type="term" value="P:positive regulation of type I interferon-mediated signaling pathway"/>
    <property type="evidence" value="ECO:0007669"/>
    <property type="project" value="Ensembl"/>
</dbReference>
<evidence type="ECO:0000256" key="2">
    <source>
        <dbReference type="ARBA" id="ARBA00022490"/>
    </source>
</evidence>
<keyword evidence="6" id="KW-0391">Immunity</keyword>
<evidence type="ECO:0000256" key="10">
    <source>
        <dbReference type="ARBA" id="ARBA00071128"/>
    </source>
</evidence>
<dbReference type="GO" id="GO:0035877">
    <property type="term" value="F:death effector domain binding"/>
    <property type="evidence" value="ECO:0007669"/>
    <property type="project" value="Ensembl"/>
</dbReference>
<dbReference type="GO" id="GO:0001916">
    <property type="term" value="P:positive regulation of T cell mediated cytotoxicity"/>
    <property type="evidence" value="ECO:0007669"/>
    <property type="project" value="Ensembl"/>
</dbReference>
<reference evidence="16" key="3">
    <citation type="submission" date="2025-09" db="UniProtKB">
        <authorList>
            <consortium name="Ensembl"/>
        </authorList>
    </citation>
    <scope>IDENTIFICATION</scope>
</reference>
<dbReference type="InterPro" id="IPR001875">
    <property type="entry name" value="DED_dom"/>
</dbReference>
<dbReference type="GO" id="GO:0048538">
    <property type="term" value="P:thymus development"/>
    <property type="evidence" value="ECO:0007669"/>
    <property type="project" value="Ensembl"/>
</dbReference>
<evidence type="ECO:0000256" key="4">
    <source>
        <dbReference type="ARBA" id="ARBA00022588"/>
    </source>
</evidence>
<accession>A0A096NAW6</accession>
<evidence type="ECO:0000256" key="5">
    <source>
        <dbReference type="ARBA" id="ARBA00022703"/>
    </source>
</evidence>
<dbReference type="PANTHER" id="PTHR15077">
    <property type="entry name" value="FAS-ASSOCIATING DEATH DOMAIN-CONTAINING PROTEIN FADD"/>
    <property type="match status" value="1"/>
</dbReference>
<dbReference type="GO" id="GO:0005123">
    <property type="term" value="F:death receptor binding"/>
    <property type="evidence" value="ECO:0007669"/>
    <property type="project" value="TreeGrafter"/>
</dbReference>
<dbReference type="GO" id="GO:0045087">
    <property type="term" value="P:innate immune response"/>
    <property type="evidence" value="ECO:0007669"/>
    <property type="project" value="UniProtKB-KW"/>
</dbReference>
<keyword evidence="2" id="KW-0963">Cytoplasm</keyword>
<evidence type="ECO:0000259" key="15">
    <source>
        <dbReference type="PROSITE" id="PS50168"/>
    </source>
</evidence>
<evidence type="ECO:0000256" key="9">
    <source>
        <dbReference type="ARBA" id="ARBA00069996"/>
    </source>
</evidence>
<dbReference type="GO" id="GO:0097527">
    <property type="term" value="P:necroptotic signaling pathway"/>
    <property type="evidence" value="ECO:0007669"/>
    <property type="project" value="Ensembl"/>
</dbReference>
<dbReference type="GO" id="GO:0042802">
    <property type="term" value="F:identical protein binding"/>
    <property type="evidence" value="ECO:0007669"/>
    <property type="project" value="Ensembl"/>
</dbReference>
<dbReference type="InterPro" id="IPR011029">
    <property type="entry name" value="DEATH-like_dom_sf"/>
</dbReference>
<comment type="function">
    <text evidence="7">Apoptotic adapter molecule that recruits caspases CASP8 or CASP10 to the activated FAS/CD95 or TNFRSF1A/TNFR-1 receptors. The resulting aggregate called the death-inducing signaling complex (DISC) performs CASP8 proteolytic activation. Active CASP8 initiates the subsequent cascade of caspases mediating apoptosis. Involved in interferon-mediated antiviral immune response, playing a role in the positive regulation of interferon signaling.</text>
</comment>
<dbReference type="GO" id="GO:0071550">
    <property type="term" value="P:death-inducing signaling complex assembly"/>
    <property type="evidence" value="ECO:0007669"/>
    <property type="project" value="Ensembl"/>
</dbReference>
<dbReference type="GeneID" id="101017433"/>
<dbReference type="GO" id="GO:0060546">
    <property type="term" value="P:negative regulation of necroptotic process"/>
    <property type="evidence" value="ECO:0007669"/>
    <property type="project" value="Ensembl"/>
</dbReference>
<dbReference type="GO" id="GO:0033077">
    <property type="term" value="P:T cell differentiation in thymus"/>
    <property type="evidence" value="ECO:0007669"/>
    <property type="project" value="Ensembl"/>
</dbReference>
<evidence type="ECO:0000256" key="6">
    <source>
        <dbReference type="ARBA" id="ARBA00022859"/>
    </source>
</evidence>
<keyword evidence="3" id="KW-0597">Phosphoprotein</keyword>
<dbReference type="InterPro" id="IPR016729">
    <property type="entry name" value="FADD"/>
</dbReference>
<dbReference type="PANTHER" id="PTHR15077:SF10">
    <property type="entry name" value="FAS-ASSOCIATED DEATH DOMAIN PROTEIN"/>
    <property type="match status" value="1"/>
</dbReference>
<evidence type="ECO:0000313" key="16">
    <source>
        <dbReference type="Ensembl" id="ENSPANP00000009872.3"/>
    </source>
</evidence>
<dbReference type="GO" id="GO:0048536">
    <property type="term" value="P:spleen development"/>
    <property type="evidence" value="ECO:0007669"/>
    <property type="project" value="Ensembl"/>
</dbReference>
<comment type="subcellular location">
    <subcellularLocation>
        <location evidence="1">Cytoplasm</location>
    </subcellularLocation>
</comment>
<dbReference type="Pfam" id="PF00531">
    <property type="entry name" value="Death"/>
    <property type="match status" value="1"/>
</dbReference>
<dbReference type="GO" id="GO:0097342">
    <property type="term" value="C:ripoptosome"/>
    <property type="evidence" value="ECO:0007669"/>
    <property type="project" value="Ensembl"/>
</dbReference>
<dbReference type="GeneTree" id="ENSGT00390000002105"/>
<dbReference type="Pfam" id="PF01335">
    <property type="entry name" value="DED"/>
    <property type="match status" value="1"/>
</dbReference>
<dbReference type="GO" id="GO:0032760">
    <property type="term" value="P:positive regulation of tumor necrosis factor production"/>
    <property type="evidence" value="ECO:0007669"/>
    <property type="project" value="Ensembl"/>
</dbReference>
<dbReference type="SMART" id="SM00005">
    <property type="entry name" value="DEATH"/>
    <property type="match status" value="1"/>
</dbReference>
<dbReference type="GO" id="GO:0043029">
    <property type="term" value="P:T cell homeostasis"/>
    <property type="evidence" value="ECO:0007669"/>
    <property type="project" value="Ensembl"/>
</dbReference>
<dbReference type="Bgee" id="ENSPANG00000023465">
    <property type="expression patterns" value="Expressed in ascending colon and 59 other cell types or tissues"/>
</dbReference>
<dbReference type="STRING" id="9555.ENSPANP00000009872"/>
<comment type="subunit">
    <text evidence="8">Can self-associate. Component of the AIM2 PANoptosome complex, a multiprotein complex that drives inflammatory cell death (PANoptosis). Component of the death-induced signaling complex (DISC) composed of cell surface receptor FAS/CD95 or TNFRSF1A, adapter protein FADD and the CASP8 protease; recruitment of CASP8 to the complex is required for processing of CASP8 into the p18 and p10 subunits. Interacts (via death domain) with FAS (via death domain). Interacts directly (via DED domain) with NOL3 (via CARD domain); inhibits death-inducing signaling complex (DISC) assembly by inhibiting the increase in FAS-FADD binding induced by FAS activation. Interacts with CFLAR, PEA15 and MBD4. When phosphorylated, part of a complex containing HIPK3 and FAS. May interact with MAVS/IPS1. Interacts with MOCV v-CFLAR protein and PIDD1. Interacts with RIPK1 and TRADD. Interacts with stimulated TNFRSF10B. Interacts with DDX24.</text>
</comment>
<dbReference type="GO" id="GO:1900119">
    <property type="term" value="P:positive regulation of execution phase of apoptosis"/>
    <property type="evidence" value="ECO:0007669"/>
    <property type="project" value="Ensembl"/>
</dbReference>
<dbReference type="InterPro" id="IPR000488">
    <property type="entry name" value="Death_dom"/>
</dbReference>
<dbReference type="eggNOG" id="ENOG502S2RV">
    <property type="taxonomic scope" value="Eukaryota"/>
</dbReference>
<dbReference type="SUPFAM" id="SSF47986">
    <property type="entry name" value="DEATH domain"/>
    <property type="match status" value="1"/>
</dbReference>
<evidence type="ECO:0000259" key="14">
    <source>
        <dbReference type="PROSITE" id="PS50017"/>
    </source>
</evidence>
<dbReference type="GO" id="GO:0032729">
    <property type="term" value="P:positive regulation of type II interferon production"/>
    <property type="evidence" value="ECO:0007669"/>
    <property type="project" value="Ensembl"/>
</dbReference>
<dbReference type="RefSeq" id="XP_003909466.2">
    <property type="nucleotide sequence ID" value="XM_003909417.4"/>
</dbReference>
<dbReference type="KEGG" id="panu:101017433"/>
<feature type="domain" description="DED" evidence="15">
    <location>
        <begin position="72"/>
        <end position="150"/>
    </location>
</feature>
<dbReference type="CDD" id="cd08306">
    <property type="entry name" value="Death_FADD"/>
    <property type="match status" value="1"/>
</dbReference>
<dbReference type="PROSITE" id="PS50168">
    <property type="entry name" value="DED"/>
    <property type="match status" value="1"/>
</dbReference>
<dbReference type="Proteomes" id="UP000028761">
    <property type="component" value="Chromosome 12"/>
</dbReference>
<dbReference type="GO" id="GO:0036462">
    <property type="term" value="P:TRAIL-activated apoptotic signaling pathway"/>
    <property type="evidence" value="ECO:0007669"/>
    <property type="project" value="Ensembl"/>
</dbReference>
<evidence type="ECO:0000256" key="1">
    <source>
        <dbReference type="ARBA" id="ARBA00004496"/>
    </source>
</evidence>
<dbReference type="GO" id="GO:0051607">
    <property type="term" value="P:defense response to virus"/>
    <property type="evidence" value="ECO:0007669"/>
    <property type="project" value="Ensembl"/>
</dbReference>
<dbReference type="Gene3D" id="1.10.533.10">
    <property type="entry name" value="Death Domain, Fas"/>
    <property type="match status" value="2"/>
</dbReference>
<dbReference type="GO" id="GO:0042104">
    <property type="term" value="P:positive regulation of activated T cell proliferation"/>
    <property type="evidence" value="ECO:0007669"/>
    <property type="project" value="Ensembl"/>
</dbReference>
<evidence type="ECO:0000256" key="12">
    <source>
        <dbReference type="ARBA" id="ARBA00081698"/>
    </source>
</evidence>
<dbReference type="GO" id="GO:0045944">
    <property type="term" value="P:positive regulation of transcription by RNA polymerase II"/>
    <property type="evidence" value="ECO:0007669"/>
    <property type="project" value="Ensembl"/>
</dbReference>
<dbReference type="GO" id="GO:0032757">
    <property type="term" value="P:positive regulation of interleukin-8 production"/>
    <property type="evidence" value="ECO:0007669"/>
    <property type="project" value="Ensembl"/>
</dbReference>
<reference evidence="16" key="2">
    <citation type="submission" date="2025-08" db="UniProtKB">
        <authorList>
            <consortium name="Ensembl"/>
        </authorList>
    </citation>
    <scope>IDENTIFICATION</scope>
</reference>
<dbReference type="GO" id="GO:0089720">
    <property type="term" value="F:caspase binding"/>
    <property type="evidence" value="ECO:0007669"/>
    <property type="project" value="Ensembl"/>
</dbReference>
<dbReference type="GO" id="GO:2000454">
    <property type="term" value="P:positive regulation of CD8-positive, alpha-beta cytotoxic T cell extravasation"/>
    <property type="evidence" value="ECO:0007669"/>
    <property type="project" value="Ensembl"/>
</dbReference>